<evidence type="ECO:0000313" key="1">
    <source>
        <dbReference type="EMBL" id="TWU04902.1"/>
    </source>
</evidence>
<keyword evidence="2" id="KW-1185">Reference proteome</keyword>
<evidence type="ECO:0000313" key="2">
    <source>
        <dbReference type="Proteomes" id="UP000320176"/>
    </source>
</evidence>
<dbReference type="RefSeq" id="WP_146520234.1">
    <property type="nucleotide sequence ID" value="NZ_CP151726.1"/>
</dbReference>
<proteinExistence type="predicted"/>
<protein>
    <submittedName>
        <fullName evidence="1">Nickel transporter ATP-binding protein NikE</fullName>
    </submittedName>
</protein>
<dbReference type="GO" id="GO:0005524">
    <property type="term" value="F:ATP binding"/>
    <property type="evidence" value="ECO:0007669"/>
    <property type="project" value="UniProtKB-KW"/>
</dbReference>
<dbReference type="Proteomes" id="UP000320176">
    <property type="component" value="Unassembled WGS sequence"/>
</dbReference>
<name>A0A5C6B0I1_9BACT</name>
<dbReference type="Gene3D" id="3.40.50.300">
    <property type="entry name" value="P-loop containing nucleotide triphosphate hydrolases"/>
    <property type="match status" value="1"/>
</dbReference>
<organism evidence="1 2">
    <name type="scientific">Stieleria varia</name>
    <dbReference type="NCBI Taxonomy" id="2528005"/>
    <lineage>
        <taxon>Bacteria</taxon>
        <taxon>Pseudomonadati</taxon>
        <taxon>Planctomycetota</taxon>
        <taxon>Planctomycetia</taxon>
        <taxon>Pirellulales</taxon>
        <taxon>Pirellulaceae</taxon>
        <taxon>Stieleria</taxon>
    </lineage>
</organism>
<sequence>MSEANSETIAEPATATLQFRDVTFFGSGETSLRMQNFSASIGSGELVEVSLDRNHDPRDLASAILGLEPLDSGTILFMGGDWLGKDYDRHFRMRSQIGRVFAGSAWVQNLTVRDNLVLSQVHHGVLETDVESEIGKWMQRLSGDQVDLVGRALSNRPSIVEPSLLQICQLIRAVSGRPRLLILERPLQFVFVARFKDFVSVIDELRSNGTAVLFFAGDRDDHSLSFAQPVTHWRIINNRLTSEGAN</sequence>
<dbReference type="SUPFAM" id="SSF52540">
    <property type="entry name" value="P-loop containing nucleoside triphosphate hydrolases"/>
    <property type="match status" value="1"/>
</dbReference>
<dbReference type="EMBL" id="SJPN01000003">
    <property type="protein sequence ID" value="TWU04902.1"/>
    <property type="molecule type" value="Genomic_DNA"/>
</dbReference>
<keyword evidence="1" id="KW-0067">ATP-binding</keyword>
<keyword evidence="1" id="KW-0547">Nucleotide-binding</keyword>
<dbReference type="InterPro" id="IPR027417">
    <property type="entry name" value="P-loop_NTPase"/>
</dbReference>
<reference evidence="1 2" key="1">
    <citation type="submission" date="2019-02" db="EMBL/GenBank/DDBJ databases">
        <title>Deep-cultivation of Planctomycetes and their phenomic and genomic characterization uncovers novel biology.</title>
        <authorList>
            <person name="Wiegand S."/>
            <person name="Jogler M."/>
            <person name="Boedeker C."/>
            <person name="Pinto D."/>
            <person name="Vollmers J."/>
            <person name="Rivas-Marin E."/>
            <person name="Kohn T."/>
            <person name="Peeters S.H."/>
            <person name="Heuer A."/>
            <person name="Rast P."/>
            <person name="Oberbeckmann S."/>
            <person name="Bunk B."/>
            <person name="Jeske O."/>
            <person name="Meyerdierks A."/>
            <person name="Storesund J.E."/>
            <person name="Kallscheuer N."/>
            <person name="Luecker S."/>
            <person name="Lage O.M."/>
            <person name="Pohl T."/>
            <person name="Merkel B.J."/>
            <person name="Hornburger P."/>
            <person name="Mueller R.-W."/>
            <person name="Bruemmer F."/>
            <person name="Labrenz M."/>
            <person name="Spormann A.M."/>
            <person name="Op Den Camp H."/>
            <person name="Overmann J."/>
            <person name="Amann R."/>
            <person name="Jetten M.S.M."/>
            <person name="Mascher T."/>
            <person name="Medema M.H."/>
            <person name="Devos D.P."/>
            <person name="Kaster A.-K."/>
            <person name="Ovreas L."/>
            <person name="Rohde M."/>
            <person name="Galperin M.Y."/>
            <person name="Jogler C."/>
        </authorList>
    </citation>
    <scope>NUCLEOTIDE SEQUENCE [LARGE SCALE GENOMIC DNA]</scope>
    <source>
        <strain evidence="1 2">Pla52n</strain>
    </source>
</reference>
<dbReference type="OrthoDB" id="7277945at2"/>
<accession>A0A5C6B0I1</accession>
<comment type="caution">
    <text evidence="1">The sequence shown here is derived from an EMBL/GenBank/DDBJ whole genome shotgun (WGS) entry which is preliminary data.</text>
</comment>
<dbReference type="AlphaFoldDB" id="A0A5C6B0I1"/>
<gene>
    <name evidence="1" type="ORF">Pla52n_29470</name>
</gene>